<gene>
    <name evidence="1" type="ORF">FJZ00_02255</name>
</gene>
<dbReference type="Gene3D" id="2.40.50.140">
    <property type="entry name" value="Nucleic acid-binding proteins"/>
    <property type="match status" value="1"/>
</dbReference>
<reference evidence="1 2" key="1">
    <citation type="submission" date="2019-03" db="EMBL/GenBank/DDBJ databases">
        <title>Lake Tanganyika Metagenome-Assembled Genomes (MAGs).</title>
        <authorList>
            <person name="Tran P."/>
        </authorList>
    </citation>
    <scope>NUCLEOTIDE SEQUENCE [LARGE SCALE GENOMIC DNA]</scope>
    <source>
        <strain evidence="1">K_DeepCast_65m_m2_236</strain>
    </source>
</reference>
<dbReference type="InterPro" id="IPR012340">
    <property type="entry name" value="NA-bd_OB-fold"/>
</dbReference>
<comment type="caution">
    <text evidence="1">The sequence shown here is derived from an EMBL/GenBank/DDBJ whole genome shotgun (WGS) entry which is preliminary data.</text>
</comment>
<evidence type="ECO:0008006" key="3">
    <source>
        <dbReference type="Google" id="ProtNLM"/>
    </source>
</evidence>
<feature type="non-terminal residue" evidence="1">
    <location>
        <position position="53"/>
    </location>
</feature>
<name>A0A938BM55_9BACT</name>
<evidence type="ECO:0000313" key="2">
    <source>
        <dbReference type="Proteomes" id="UP000703893"/>
    </source>
</evidence>
<evidence type="ECO:0000313" key="1">
    <source>
        <dbReference type="EMBL" id="MBM3273948.1"/>
    </source>
</evidence>
<organism evidence="1 2">
    <name type="scientific">Candidatus Tanganyikabacteria bacterium</name>
    <dbReference type="NCBI Taxonomy" id="2961651"/>
    <lineage>
        <taxon>Bacteria</taxon>
        <taxon>Bacillati</taxon>
        <taxon>Candidatus Sericytochromatia</taxon>
        <taxon>Candidatus Tanganyikabacteria</taxon>
    </lineage>
</organism>
<proteinExistence type="predicted"/>
<accession>A0A938BM55</accession>
<sequence>METSVVTTVSRSEQEQIRLEKVAAMREAGIEPYPCKFERTAMAADLQTRYADL</sequence>
<dbReference type="EMBL" id="VGJX01000083">
    <property type="protein sequence ID" value="MBM3273948.1"/>
    <property type="molecule type" value="Genomic_DNA"/>
</dbReference>
<dbReference type="AlphaFoldDB" id="A0A938BM55"/>
<protein>
    <recommendedName>
        <fullName evidence="3">Lysine--tRNA ligase</fullName>
    </recommendedName>
</protein>
<dbReference type="SUPFAM" id="SSF50249">
    <property type="entry name" value="Nucleic acid-binding proteins"/>
    <property type="match status" value="1"/>
</dbReference>
<dbReference type="Proteomes" id="UP000703893">
    <property type="component" value="Unassembled WGS sequence"/>
</dbReference>